<organism evidence="2 3">
    <name type="scientific">Burkholderia thailandensis</name>
    <dbReference type="NCBI Taxonomy" id="57975"/>
    <lineage>
        <taxon>Bacteria</taxon>
        <taxon>Pseudomonadati</taxon>
        <taxon>Pseudomonadota</taxon>
        <taxon>Betaproteobacteria</taxon>
        <taxon>Burkholderiales</taxon>
        <taxon>Burkholderiaceae</taxon>
        <taxon>Burkholderia</taxon>
        <taxon>pseudomallei group</taxon>
    </lineage>
</organism>
<feature type="region of interest" description="Disordered" evidence="1">
    <location>
        <begin position="50"/>
        <end position="74"/>
    </location>
</feature>
<sequence length="100" mass="11102">MLGSVRSSAPDTTRTDVRDARRRFTTSRGAIHDVTRLLRRPRPAAARFAPRIPAHAPARTPQYRRTSCGEPRGAARTLRARTRALRHAAAAPVPDRSEQP</sequence>
<proteinExistence type="predicted"/>
<evidence type="ECO:0000313" key="3">
    <source>
        <dbReference type="Proteomes" id="UP001272137"/>
    </source>
</evidence>
<feature type="compositionally biased region" description="Low complexity" evidence="1">
    <location>
        <begin position="50"/>
        <end position="61"/>
    </location>
</feature>
<evidence type="ECO:0000256" key="1">
    <source>
        <dbReference type="SAM" id="MobiDB-lite"/>
    </source>
</evidence>
<gene>
    <name evidence="2" type="ORF">C7S16_6076</name>
</gene>
<accession>A0AAW9CMI2</accession>
<comment type="caution">
    <text evidence="2">The sequence shown here is derived from an EMBL/GenBank/DDBJ whole genome shotgun (WGS) entry which is preliminary data.</text>
</comment>
<dbReference type="AlphaFoldDB" id="A0AAW9CMI2"/>
<reference evidence="2" key="1">
    <citation type="submission" date="2018-08" db="EMBL/GenBank/DDBJ databases">
        <title>Identification of Burkholderia cepacia strains that express a Burkholderia pseudomallei-like capsular polysaccharide.</title>
        <authorList>
            <person name="Burtnick M.N."/>
            <person name="Vongsouvath M."/>
            <person name="Newton P."/>
            <person name="Wuthiekanun V."/>
            <person name="Limmathurotsakul D."/>
            <person name="Brett P.J."/>
            <person name="Chantratita N."/>
            <person name="Dance D.A."/>
        </authorList>
    </citation>
    <scope>NUCLEOTIDE SEQUENCE</scope>
    <source>
        <strain evidence="2">SBXCC001</strain>
    </source>
</reference>
<dbReference type="EMBL" id="QXCT01000001">
    <property type="protein sequence ID" value="MDW9251865.1"/>
    <property type="molecule type" value="Genomic_DNA"/>
</dbReference>
<feature type="region of interest" description="Disordered" evidence="1">
    <location>
        <begin position="1"/>
        <end position="28"/>
    </location>
</feature>
<dbReference type="Proteomes" id="UP001272137">
    <property type="component" value="Unassembled WGS sequence"/>
</dbReference>
<name>A0AAW9CMI2_BURTH</name>
<protein>
    <submittedName>
        <fullName evidence="2">Uncharacterized protein</fullName>
    </submittedName>
</protein>
<evidence type="ECO:0000313" key="2">
    <source>
        <dbReference type="EMBL" id="MDW9251865.1"/>
    </source>
</evidence>
<feature type="compositionally biased region" description="Polar residues" evidence="1">
    <location>
        <begin position="1"/>
        <end position="10"/>
    </location>
</feature>